<proteinExistence type="predicted"/>
<dbReference type="EMBL" id="ML977045">
    <property type="protein sequence ID" value="KAF1948941.1"/>
    <property type="molecule type" value="Genomic_DNA"/>
</dbReference>
<protein>
    <submittedName>
        <fullName evidence="2">Uncharacterized protein</fullName>
    </submittedName>
</protein>
<feature type="region of interest" description="Disordered" evidence="1">
    <location>
        <begin position="127"/>
        <end position="148"/>
    </location>
</feature>
<evidence type="ECO:0000256" key="1">
    <source>
        <dbReference type="SAM" id="MobiDB-lite"/>
    </source>
</evidence>
<feature type="compositionally biased region" description="Low complexity" evidence="1">
    <location>
        <begin position="127"/>
        <end position="144"/>
    </location>
</feature>
<accession>A0A6A5T8P7</accession>
<sequence length="159" mass="17984">MVRFVSAIPSLLADTQATFTILNQSQPHDHKRNFQHLVRFDDHQLSHARPLRLVTPTQTKSHARCRFCPCRLHHSLCHLVQCTTLSDSLTERTGYIVTFERFQLRLLRPIYSSLGPYNMVLKSMSGPSGFSSRSGRSSGDPTGDGAREAGDALYLWKLQ</sequence>
<keyword evidence="3" id="KW-1185">Reference proteome</keyword>
<dbReference type="Proteomes" id="UP000800035">
    <property type="component" value="Unassembled WGS sequence"/>
</dbReference>
<reference evidence="2" key="1">
    <citation type="journal article" date="2020" name="Stud. Mycol.">
        <title>101 Dothideomycetes genomes: a test case for predicting lifestyles and emergence of pathogens.</title>
        <authorList>
            <person name="Haridas S."/>
            <person name="Albert R."/>
            <person name="Binder M."/>
            <person name="Bloem J."/>
            <person name="Labutti K."/>
            <person name="Salamov A."/>
            <person name="Andreopoulos B."/>
            <person name="Baker S."/>
            <person name="Barry K."/>
            <person name="Bills G."/>
            <person name="Bluhm B."/>
            <person name="Cannon C."/>
            <person name="Castanera R."/>
            <person name="Culley D."/>
            <person name="Daum C."/>
            <person name="Ezra D."/>
            <person name="Gonzalez J."/>
            <person name="Henrissat B."/>
            <person name="Kuo A."/>
            <person name="Liang C."/>
            <person name="Lipzen A."/>
            <person name="Lutzoni F."/>
            <person name="Magnuson J."/>
            <person name="Mondo S."/>
            <person name="Nolan M."/>
            <person name="Ohm R."/>
            <person name="Pangilinan J."/>
            <person name="Park H.-J."/>
            <person name="Ramirez L."/>
            <person name="Alfaro M."/>
            <person name="Sun H."/>
            <person name="Tritt A."/>
            <person name="Yoshinaga Y."/>
            <person name="Zwiers L.-H."/>
            <person name="Turgeon B."/>
            <person name="Goodwin S."/>
            <person name="Spatafora J."/>
            <person name="Crous P."/>
            <person name="Grigoriev I."/>
        </authorList>
    </citation>
    <scope>NUCLEOTIDE SEQUENCE</scope>
    <source>
        <strain evidence="2">CBS 675.92</strain>
    </source>
</reference>
<name>A0A6A5T8P7_9PLEO</name>
<organism evidence="2 3">
    <name type="scientific">Byssothecium circinans</name>
    <dbReference type="NCBI Taxonomy" id="147558"/>
    <lineage>
        <taxon>Eukaryota</taxon>
        <taxon>Fungi</taxon>
        <taxon>Dikarya</taxon>
        <taxon>Ascomycota</taxon>
        <taxon>Pezizomycotina</taxon>
        <taxon>Dothideomycetes</taxon>
        <taxon>Pleosporomycetidae</taxon>
        <taxon>Pleosporales</taxon>
        <taxon>Massarineae</taxon>
        <taxon>Massarinaceae</taxon>
        <taxon>Byssothecium</taxon>
    </lineage>
</organism>
<evidence type="ECO:0000313" key="2">
    <source>
        <dbReference type="EMBL" id="KAF1948941.1"/>
    </source>
</evidence>
<gene>
    <name evidence="2" type="ORF">CC80DRAFT_582201</name>
</gene>
<dbReference type="AlphaFoldDB" id="A0A6A5T8P7"/>
<evidence type="ECO:0000313" key="3">
    <source>
        <dbReference type="Proteomes" id="UP000800035"/>
    </source>
</evidence>